<dbReference type="SUPFAM" id="SSF81514">
    <property type="entry name" value="Subunit X (non-heme 7 kDa protein) of cytochrome bc1 complex (Ubiquinol-cytochrome c reductase)"/>
    <property type="match status" value="1"/>
</dbReference>
<evidence type="ECO:0000256" key="3">
    <source>
        <dbReference type="ARBA" id="ARBA00022448"/>
    </source>
</evidence>
<dbReference type="Gene3D" id="1.20.5.260">
    <property type="entry name" value="Cytochrome b-c1 complex subunit 9"/>
    <property type="match status" value="1"/>
</dbReference>
<keyword evidence="8 11" id="KW-1133">Transmembrane helix</keyword>
<feature type="transmembrane region" description="Helical" evidence="11">
    <location>
        <begin position="20"/>
        <end position="42"/>
    </location>
</feature>
<dbReference type="AlphaFoldDB" id="A0AAW2Z3W5"/>
<evidence type="ECO:0000256" key="7">
    <source>
        <dbReference type="ARBA" id="ARBA00022982"/>
    </source>
</evidence>
<sequence length="66" mass="7741">MVHIKTVFYNLVMKRSSTYFAFMIGGAIAMTEGISYTVDLYWNNVNKGKQFKDIEARYRAKGWLHE</sequence>
<evidence type="ECO:0000313" key="12">
    <source>
        <dbReference type="EMBL" id="KAL0483337.1"/>
    </source>
</evidence>
<comment type="subcellular location">
    <subcellularLocation>
        <location evidence="1 11">Mitochondrion inner membrane</location>
        <topology evidence="1 11">Single-pass membrane protein</topology>
    </subcellularLocation>
</comment>
<keyword evidence="9 11" id="KW-0496">Mitochondrion</keyword>
<dbReference type="InterPro" id="IPR036656">
    <property type="entry name" value="QCR9_sf"/>
</dbReference>
<protein>
    <recommendedName>
        <fullName evidence="11">Complex III subunit 9</fullName>
    </recommendedName>
</protein>
<evidence type="ECO:0000256" key="1">
    <source>
        <dbReference type="ARBA" id="ARBA00004434"/>
    </source>
</evidence>
<evidence type="ECO:0000256" key="5">
    <source>
        <dbReference type="ARBA" id="ARBA00022692"/>
    </source>
</evidence>
<dbReference type="Pfam" id="PF05365">
    <property type="entry name" value="UCR_UQCRX_QCR9"/>
    <property type="match status" value="1"/>
</dbReference>
<evidence type="ECO:0000256" key="9">
    <source>
        <dbReference type="ARBA" id="ARBA00023128"/>
    </source>
</evidence>
<comment type="subunit">
    <text evidence="11">Component of the ubiquinol-cytochrome c oxidoreductase (cytochrome b-c1 complex, complex III, CIII), a multisubunit enzyme composed of 3 respiratory subunits cytochrome b, cytochrome c1 and Rieske protein, 2 core protein subunits, and additional low-molecular weight protein subunits.</text>
</comment>
<gene>
    <name evidence="12" type="ORF">AKO1_014689</name>
</gene>
<dbReference type="GO" id="GO:0045275">
    <property type="term" value="C:respiratory chain complex III"/>
    <property type="evidence" value="ECO:0007669"/>
    <property type="project" value="UniProtKB-UniRule"/>
</dbReference>
<evidence type="ECO:0000256" key="4">
    <source>
        <dbReference type="ARBA" id="ARBA00022660"/>
    </source>
</evidence>
<dbReference type="PANTHER" id="PTHR12980">
    <property type="entry name" value="UBIQUINOL-CYTOCHROME C REDUCTASE COMPLEX, SUBUNIT X"/>
    <property type="match status" value="1"/>
</dbReference>
<dbReference type="FunFam" id="1.20.5.260:FF:000001">
    <property type="entry name" value="Cytochrome b-c1 complex subunit 9"/>
    <property type="match status" value="1"/>
</dbReference>
<evidence type="ECO:0000256" key="8">
    <source>
        <dbReference type="ARBA" id="ARBA00022989"/>
    </source>
</evidence>
<accession>A0AAW2Z3W5</accession>
<keyword evidence="3 11" id="KW-0813">Transport</keyword>
<keyword evidence="5 11" id="KW-0812">Transmembrane</keyword>
<evidence type="ECO:0000256" key="2">
    <source>
        <dbReference type="ARBA" id="ARBA00007856"/>
    </source>
</evidence>
<comment type="function">
    <text evidence="11">Component of the ubiquinol-cytochrome c oxidoreductase, a multisubunit transmembrane complex that is part of the mitochondrial electron transport chain which drives oxidative phosphorylation. The complex plays an important role in the uptake of multiple carbon sources present in different host niches.</text>
</comment>
<organism evidence="12 13">
    <name type="scientific">Acrasis kona</name>
    <dbReference type="NCBI Taxonomy" id="1008807"/>
    <lineage>
        <taxon>Eukaryota</taxon>
        <taxon>Discoba</taxon>
        <taxon>Heterolobosea</taxon>
        <taxon>Tetramitia</taxon>
        <taxon>Eutetramitia</taxon>
        <taxon>Acrasidae</taxon>
        <taxon>Acrasis</taxon>
    </lineage>
</organism>
<evidence type="ECO:0000256" key="6">
    <source>
        <dbReference type="ARBA" id="ARBA00022792"/>
    </source>
</evidence>
<keyword evidence="13" id="KW-1185">Reference proteome</keyword>
<keyword evidence="6 11" id="KW-0999">Mitochondrion inner membrane</keyword>
<dbReference type="EMBL" id="JAOPGA020000950">
    <property type="protein sequence ID" value="KAL0483337.1"/>
    <property type="molecule type" value="Genomic_DNA"/>
</dbReference>
<reference evidence="12 13" key="1">
    <citation type="submission" date="2024-03" db="EMBL/GenBank/DDBJ databases">
        <title>The Acrasis kona genome and developmental transcriptomes reveal deep origins of eukaryotic multicellular pathways.</title>
        <authorList>
            <person name="Sheikh S."/>
            <person name="Fu C.-J."/>
            <person name="Brown M.W."/>
            <person name="Baldauf S.L."/>
        </authorList>
    </citation>
    <scope>NUCLEOTIDE SEQUENCE [LARGE SCALE GENOMIC DNA]</scope>
    <source>
        <strain evidence="12 13">ATCC MYA-3509</strain>
    </source>
</reference>
<evidence type="ECO:0000256" key="11">
    <source>
        <dbReference type="RuleBase" id="RU368056"/>
    </source>
</evidence>
<dbReference type="InterPro" id="IPR008027">
    <property type="entry name" value="QCR9"/>
</dbReference>
<evidence type="ECO:0000313" key="13">
    <source>
        <dbReference type="Proteomes" id="UP001431209"/>
    </source>
</evidence>
<proteinExistence type="inferred from homology"/>
<name>A0AAW2Z3W5_9EUKA</name>
<comment type="caution">
    <text evidence="12">The sequence shown here is derived from an EMBL/GenBank/DDBJ whole genome shotgun (WGS) entry which is preliminary data.</text>
</comment>
<dbReference type="GO" id="GO:0006122">
    <property type="term" value="P:mitochondrial electron transport, ubiquinol to cytochrome c"/>
    <property type="evidence" value="ECO:0007669"/>
    <property type="project" value="UniProtKB-UniRule"/>
</dbReference>
<comment type="similarity">
    <text evidence="2 11">Belongs to the UQCR10/QCR9 family.</text>
</comment>
<dbReference type="PANTHER" id="PTHR12980:SF0">
    <property type="entry name" value="CYTOCHROME B-C1 COMPLEX SUBUNIT 9"/>
    <property type="match status" value="1"/>
</dbReference>
<dbReference type="Proteomes" id="UP001431209">
    <property type="component" value="Unassembled WGS sequence"/>
</dbReference>
<evidence type="ECO:0000256" key="10">
    <source>
        <dbReference type="ARBA" id="ARBA00023136"/>
    </source>
</evidence>
<keyword evidence="7 11" id="KW-0249">Electron transport</keyword>
<keyword evidence="4 11" id="KW-0679">Respiratory chain</keyword>
<keyword evidence="10 11" id="KW-0472">Membrane</keyword>
<dbReference type="GO" id="GO:0005743">
    <property type="term" value="C:mitochondrial inner membrane"/>
    <property type="evidence" value="ECO:0007669"/>
    <property type="project" value="UniProtKB-SubCell"/>
</dbReference>